<dbReference type="AlphaFoldDB" id="A0A0A2ELN8"/>
<reference evidence="1 2" key="1">
    <citation type="submission" date="2014-08" db="EMBL/GenBank/DDBJ databases">
        <title>Porphyromonas gulae strain:COT-052_OH3439 Genome sequencing.</title>
        <authorList>
            <person name="Wallis C."/>
            <person name="Deusch O."/>
            <person name="O'Flynn C."/>
            <person name="Davis I."/>
            <person name="Jospin G."/>
            <person name="Darling A.E."/>
            <person name="Coil D.A."/>
            <person name="Alexiev A."/>
            <person name="Horsfall A."/>
            <person name="Kirkwood N."/>
            <person name="Harris S."/>
            <person name="Eisen J.A."/>
        </authorList>
    </citation>
    <scope>NUCLEOTIDE SEQUENCE [LARGE SCALE GENOMIC DNA]</scope>
    <source>
        <strain evidence="2">COT-052 OH3439</strain>
    </source>
</reference>
<sequence length="70" mass="8382">MMGFEDMNFERVLLLMMKGLVLNVLHPLFWREGLFAILNFRSLFSSQTEYTFNIFITFEAYLVIKRNNPL</sequence>
<dbReference type="EMBL" id="JRAK01000036">
    <property type="protein sequence ID" value="KGN92785.1"/>
    <property type="molecule type" value="Genomic_DNA"/>
</dbReference>
<accession>A0A0A2ELN8</accession>
<protein>
    <submittedName>
        <fullName evidence="1">Uncharacterized protein</fullName>
    </submittedName>
</protein>
<dbReference type="Proteomes" id="UP000030146">
    <property type="component" value="Unassembled WGS sequence"/>
</dbReference>
<gene>
    <name evidence="1" type="ORF">HR15_01960</name>
</gene>
<evidence type="ECO:0000313" key="1">
    <source>
        <dbReference type="EMBL" id="KGN92785.1"/>
    </source>
</evidence>
<organism evidence="1 2">
    <name type="scientific">Porphyromonas gulae</name>
    <dbReference type="NCBI Taxonomy" id="111105"/>
    <lineage>
        <taxon>Bacteria</taxon>
        <taxon>Pseudomonadati</taxon>
        <taxon>Bacteroidota</taxon>
        <taxon>Bacteroidia</taxon>
        <taxon>Bacteroidales</taxon>
        <taxon>Porphyromonadaceae</taxon>
        <taxon>Porphyromonas</taxon>
    </lineage>
</organism>
<name>A0A0A2ELN8_9PORP</name>
<keyword evidence="2" id="KW-1185">Reference proteome</keyword>
<comment type="caution">
    <text evidence="1">The sequence shown here is derived from an EMBL/GenBank/DDBJ whole genome shotgun (WGS) entry which is preliminary data.</text>
</comment>
<evidence type="ECO:0000313" key="2">
    <source>
        <dbReference type="Proteomes" id="UP000030146"/>
    </source>
</evidence>
<proteinExistence type="predicted"/>